<name>A0AAD9GNJ8_9STRA</name>
<evidence type="ECO:0000313" key="2">
    <source>
        <dbReference type="Proteomes" id="UP001259832"/>
    </source>
</evidence>
<organism evidence="1 2">
    <name type="scientific">Phytophthora citrophthora</name>
    <dbReference type="NCBI Taxonomy" id="4793"/>
    <lineage>
        <taxon>Eukaryota</taxon>
        <taxon>Sar</taxon>
        <taxon>Stramenopiles</taxon>
        <taxon>Oomycota</taxon>
        <taxon>Peronosporomycetes</taxon>
        <taxon>Peronosporales</taxon>
        <taxon>Peronosporaceae</taxon>
        <taxon>Phytophthora</taxon>
    </lineage>
</organism>
<protein>
    <submittedName>
        <fullName evidence="1">Uncharacterized protein</fullName>
    </submittedName>
</protein>
<reference evidence="1" key="1">
    <citation type="submission" date="2023-08" db="EMBL/GenBank/DDBJ databases">
        <title>Reference Genome Resource for the Citrus Pathogen Phytophthora citrophthora.</title>
        <authorList>
            <person name="Moller H."/>
            <person name="Coetzee B."/>
            <person name="Rose L.J."/>
            <person name="Van Niekerk J.M."/>
        </authorList>
    </citation>
    <scope>NUCLEOTIDE SEQUENCE</scope>
    <source>
        <strain evidence="1">STE-U-9442</strain>
    </source>
</reference>
<proteinExistence type="predicted"/>
<dbReference type="EMBL" id="JASMQC010000011">
    <property type="protein sequence ID" value="KAK1941867.1"/>
    <property type="molecule type" value="Genomic_DNA"/>
</dbReference>
<dbReference type="AlphaFoldDB" id="A0AAD9GNJ8"/>
<dbReference type="Proteomes" id="UP001259832">
    <property type="component" value="Unassembled WGS sequence"/>
</dbReference>
<comment type="caution">
    <text evidence="1">The sequence shown here is derived from an EMBL/GenBank/DDBJ whole genome shotgun (WGS) entry which is preliminary data.</text>
</comment>
<gene>
    <name evidence="1" type="ORF">P3T76_006931</name>
</gene>
<sequence>MLFELMSWCFDDYKKAVLNDNFFCHVEAMFPPYSTQSDPEKEAKERIKLLKEKYFIAGGNARVVFEASAAMAIEELDKAIMEAPNLEPYLKGFAGDSSVAVNRLLAWYVAPLGHDVRLVSNYVVRHFATVMGPCLVQNFVSACNVNPSMNGFLLEAWFFAELSRNDLAWGVRVGNIVEYHSWERSNIVFFDPEKQPIGISLDVPKWMAPVKWNQGGYDAVFIDKTAQLVRFVHVMHAEYQTFHAKHFIALLNRLIACDMIQVAVIELCFVVQMARLVTFELPVSKDDFKKIVVEVTSSSSHATQDQTSKDCRANVMVIGVDYEIFY</sequence>
<accession>A0AAD9GNJ8</accession>
<keyword evidence="2" id="KW-1185">Reference proteome</keyword>
<evidence type="ECO:0000313" key="1">
    <source>
        <dbReference type="EMBL" id="KAK1941867.1"/>
    </source>
</evidence>